<evidence type="ECO:0000256" key="6">
    <source>
        <dbReference type="ARBA" id="ARBA00022667"/>
    </source>
</evidence>
<feature type="coiled-coil region" evidence="11">
    <location>
        <begin position="18"/>
        <end position="75"/>
    </location>
</feature>
<keyword evidence="16" id="KW-1185">Reference proteome</keyword>
<dbReference type="Gene3D" id="3.40.50.300">
    <property type="entry name" value="P-loop containing nucleotide triphosphate hydrolases"/>
    <property type="match status" value="1"/>
</dbReference>
<dbReference type="SUPFAM" id="SSF52540">
    <property type="entry name" value="P-loop containing nucleoside triphosphate hydrolases"/>
    <property type="match status" value="1"/>
</dbReference>
<evidence type="ECO:0000313" key="16">
    <source>
        <dbReference type="Proteomes" id="UP001161247"/>
    </source>
</evidence>
<dbReference type="GO" id="GO:0005524">
    <property type="term" value="F:ATP binding"/>
    <property type="evidence" value="ECO:0007669"/>
    <property type="project" value="UniProtKB-KW"/>
</dbReference>
<keyword evidence="6" id="KW-0381">Hypersensitive response</keyword>
<protein>
    <submittedName>
        <fullName evidence="15">OLC1v1007924C1</fullName>
    </submittedName>
</protein>
<feature type="domain" description="Disease resistance protein winged helix" evidence="13">
    <location>
        <begin position="652"/>
        <end position="722"/>
    </location>
</feature>
<reference evidence="15" key="1">
    <citation type="submission" date="2023-03" db="EMBL/GenBank/DDBJ databases">
        <authorList>
            <person name="Julca I."/>
        </authorList>
    </citation>
    <scope>NUCLEOTIDE SEQUENCE</scope>
</reference>
<keyword evidence="7" id="KW-0677">Repeat</keyword>
<dbReference type="Proteomes" id="UP001161247">
    <property type="component" value="Chromosome 6"/>
</dbReference>
<dbReference type="FunFam" id="1.10.10.10:FF:000322">
    <property type="entry name" value="Probable disease resistance protein At1g63360"/>
    <property type="match status" value="1"/>
</dbReference>
<name>A0AAV1DMU4_OLDCO</name>
<dbReference type="InterPro" id="IPR036388">
    <property type="entry name" value="WH-like_DNA-bd_sf"/>
</dbReference>
<sequence length="1135" mass="131011">MVNNSSSSTANTAEIYDHRHLQRLLEELCYHIKKAEEEIPSEESQSRLSKFLDELDKEKNTKHHYRHEIEEMKKQWIILNVFVYGVKIWSTEVAEVLESCGSAVAKIEAKGDELAKLIITLLLGYQESSITWMMKMVDDLLAKGAELPELNREIAGVVPCFFMSFSSKHNYSHQDLNLLGVYQHLVLPPETKSSFIHHVNQSGLLEMMLSSWGFNSDNHEDTDPFTAFLIWMLEQFYVQIPKFDFSNKSADIGFFDSLVRDRLEPSNLRHISQWPVEKNMGHIRRALISLRPYIEGALKEQLELSEPKHFRAYITKMMYDLECIMDLAEVKIGPHWQHVLWTYNLYRQIILIETMVEGAKLQKMTDEDGGQHIPVNLSTSEGLGKRKTEKPVLYLHDQEELIIDRLMGRSSQRDVVSIVGMPGLGKTTVAKKVYDDPRVSYHFKRRAWCCVPQTYVKRDLLLQLLGDIQGHTDEIHDMEDASLELKLRQCLRRKRYLVVFDNVWDIGAWEAVKASFLDDRNGSRIMLISCVHQVALDAMPSSTPHQLRPLSGDESWKLLETRIFREEGCCPEELVQVGKKIAELCKGVPLAVVVVAGMLEKTEKKQESWQQILEELNTRVNDDPESQCKSILEMSYNHLPHHLKACFLYFGMFQPDKDVHVRKLLQMWIAEGLIHKTDEKSLDEVAEDAVMELIDRGLLIIVKRKSRGGVKSCRMHVLFNQLCLSNSKAENSLGRIIRYDETYASFDKLYPGVDFEVEGPLNIAKFEAYHICVHLKRQHFSDSRPSGRFARSLIYIATDYAHPEHAYKLSFRYKNFKLLRLLDLECINMGSSFPSEILILVLLRYLSVTGNFNYIPGMISDLRKLETFIVKGLSGIELPFDFWCMKSLRHVHIKSEPTFQTSGDLFWSSETLDNLLTFSSTSAFIGKFDANNKKSYSKTRNIIRVLRKFPNLQKLRCAFYDSEYYSETNCNKFPALDHLIHLQSLNIMYAGSVRSPAAGGFSLPLNLRKLTLSRFYLSGDQMSSIGRLPNLEVLKLISATFQRQTWDMNNDEFCKLKFLKLHSSNVIQWNAASNHLPKLEQLFLWNCKDLEDVPYGFSEIPTLQIIEVKWCSESLQESIRYLEESIEGLQVLISH</sequence>
<dbReference type="AlphaFoldDB" id="A0AAV1DMU4"/>
<evidence type="ECO:0000256" key="10">
    <source>
        <dbReference type="ARBA" id="ARBA00022840"/>
    </source>
</evidence>
<dbReference type="InterPro" id="IPR055414">
    <property type="entry name" value="LRR_R13L4/SHOC2-like"/>
</dbReference>
<comment type="function">
    <text evidence="1">Confers resistance to late blight (Phytophthora infestans) races carrying the avirulence gene Avr1. Resistance proteins guard the plant against pathogens that contain an appropriate avirulence protein via an indirect interaction with this avirulence protein. That triggers a defense system including the hypersensitive response, which restricts the pathogen growth.</text>
</comment>
<keyword evidence="5" id="KW-0433">Leucine-rich repeat</keyword>
<dbReference type="Pfam" id="PF23598">
    <property type="entry name" value="LRR_14"/>
    <property type="match status" value="1"/>
</dbReference>
<evidence type="ECO:0000256" key="2">
    <source>
        <dbReference type="ARBA" id="ARBA00004496"/>
    </source>
</evidence>
<dbReference type="GO" id="GO:0005737">
    <property type="term" value="C:cytoplasm"/>
    <property type="evidence" value="ECO:0007669"/>
    <property type="project" value="UniProtKB-SubCell"/>
</dbReference>
<evidence type="ECO:0000259" key="14">
    <source>
        <dbReference type="Pfam" id="PF23598"/>
    </source>
</evidence>
<dbReference type="Gene3D" id="3.80.10.10">
    <property type="entry name" value="Ribonuclease Inhibitor"/>
    <property type="match status" value="1"/>
</dbReference>
<evidence type="ECO:0000256" key="8">
    <source>
        <dbReference type="ARBA" id="ARBA00022741"/>
    </source>
</evidence>
<evidence type="ECO:0000256" key="5">
    <source>
        <dbReference type="ARBA" id="ARBA00022614"/>
    </source>
</evidence>
<dbReference type="InterPro" id="IPR058922">
    <property type="entry name" value="WHD_DRP"/>
</dbReference>
<evidence type="ECO:0000256" key="1">
    <source>
        <dbReference type="ARBA" id="ARBA00002074"/>
    </source>
</evidence>
<dbReference type="GO" id="GO:0009626">
    <property type="term" value="P:plant-type hypersensitive response"/>
    <property type="evidence" value="ECO:0007669"/>
    <property type="project" value="UniProtKB-KW"/>
</dbReference>
<dbReference type="PRINTS" id="PR00364">
    <property type="entry name" value="DISEASERSIST"/>
</dbReference>
<dbReference type="PANTHER" id="PTHR23155">
    <property type="entry name" value="DISEASE RESISTANCE PROTEIN RP"/>
    <property type="match status" value="1"/>
</dbReference>
<accession>A0AAV1DMU4</accession>
<keyword evidence="11" id="KW-0175">Coiled coil</keyword>
<evidence type="ECO:0000259" key="12">
    <source>
        <dbReference type="Pfam" id="PF00931"/>
    </source>
</evidence>
<keyword evidence="10" id="KW-0067">ATP-binding</keyword>
<dbReference type="Pfam" id="PF23559">
    <property type="entry name" value="WHD_DRP"/>
    <property type="match status" value="1"/>
</dbReference>
<dbReference type="Pfam" id="PF00931">
    <property type="entry name" value="NB-ARC"/>
    <property type="match status" value="1"/>
</dbReference>
<evidence type="ECO:0000256" key="7">
    <source>
        <dbReference type="ARBA" id="ARBA00022737"/>
    </source>
</evidence>
<keyword evidence="8" id="KW-0547">Nucleotide-binding</keyword>
<comment type="similarity">
    <text evidence="3">Belongs to the disease resistance NB-LRR family.</text>
</comment>
<dbReference type="InterPro" id="IPR042197">
    <property type="entry name" value="Apaf_helical"/>
</dbReference>
<evidence type="ECO:0000256" key="4">
    <source>
        <dbReference type="ARBA" id="ARBA00022490"/>
    </source>
</evidence>
<dbReference type="FunFam" id="3.40.50.300:FF:001091">
    <property type="entry name" value="Probable disease resistance protein At1g61300"/>
    <property type="match status" value="1"/>
</dbReference>
<evidence type="ECO:0000256" key="9">
    <source>
        <dbReference type="ARBA" id="ARBA00022821"/>
    </source>
</evidence>
<evidence type="ECO:0000256" key="11">
    <source>
        <dbReference type="SAM" id="Coils"/>
    </source>
</evidence>
<keyword evidence="9" id="KW-0611">Plant defense</keyword>
<keyword evidence="4" id="KW-0963">Cytoplasm</keyword>
<proteinExistence type="inferred from homology"/>
<evidence type="ECO:0000259" key="13">
    <source>
        <dbReference type="Pfam" id="PF23559"/>
    </source>
</evidence>
<feature type="domain" description="Disease resistance R13L4/SHOC-2-like LRR" evidence="14">
    <location>
        <begin position="810"/>
        <end position="1124"/>
    </location>
</feature>
<dbReference type="GO" id="GO:0043531">
    <property type="term" value="F:ADP binding"/>
    <property type="evidence" value="ECO:0007669"/>
    <property type="project" value="InterPro"/>
</dbReference>
<dbReference type="InterPro" id="IPR044974">
    <property type="entry name" value="Disease_R_plants"/>
</dbReference>
<organism evidence="15 16">
    <name type="scientific">Oldenlandia corymbosa var. corymbosa</name>
    <dbReference type="NCBI Taxonomy" id="529605"/>
    <lineage>
        <taxon>Eukaryota</taxon>
        <taxon>Viridiplantae</taxon>
        <taxon>Streptophyta</taxon>
        <taxon>Embryophyta</taxon>
        <taxon>Tracheophyta</taxon>
        <taxon>Spermatophyta</taxon>
        <taxon>Magnoliopsida</taxon>
        <taxon>eudicotyledons</taxon>
        <taxon>Gunneridae</taxon>
        <taxon>Pentapetalae</taxon>
        <taxon>asterids</taxon>
        <taxon>lamiids</taxon>
        <taxon>Gentianales</taxon>
        <taxon>Rubiaceae</taxon>
        <taxon>Rubioideae</taxon>
        <taxon>Spermacoceae</taxon>
        <taxon>Hedyotis-Oldenlandia complex</taxon>
        <taxon>Oldenlandia</taxon>
    </lineage>
</organism>
<dbReference type="SUPFAM" id="SSF52058">
    <property type="entry name" value="L domain-like"/>
    <property type="match status" value="1"/>
</dbReference>
<dbReference type="InterPro" id="IPR027417">
    <property type="entry name" value="P-loop_NTPase"/>
</dbReference>
<evidence type="ECO:0000313" key="15">
    <source>
        <dbReference type="EMBL" id="CAI9108351.1"/>
    </source>
</evidence>
<dbReference type="InterPro" id="IPR032675">
    <property type="entry name" value="LRR_dom_sf"/>
</dbReference>
<dbReference type="Gene3D" id="1.10.10.10">
    <property type="entry name" value="Winged helix-like DNA-binding domain superfamily/Winged helix DNA-binding domain"/>
    <property type="match status" value="1"/>
</dbReference>
<evidence type="ECO:0000256" key="3">
    <source>
        <dbReference type="ARBA" id="ARBA00008894"/>
    </source>
</evidence>
<dbReference type="InterPro" id="IPR002182">
    <property type="entry name" value="NB-ARC"/>
</dbReference>
<comment type="subcellular location">
    <subcellularLocation>
        <location evidence="2">Cytoplasm</location>
    </subcellularLocation>
</comment>
<gene>
    <name evidence="15" type="ORF">OLC1_LOCUS16451</name>
</gene>
<dbReference type="GO" id="GO:0051607">
    <property type="term" value="P:defense response to virus"/>
    <property type="evidence" value="ECO:0007669"/>
    <property type="project" value="UniProtKB-ARBA"/>
</dbReference>
<dbReference type="Gene3D" id="1.10.8.430">
    <property type="entry name" value="Helical domain of apoptotic protease-activating factors"/>
    <property type="match status" value="1"/>
</dbReference>
<dbReference type="PANTHER" id="PTHR23155:SF1152">
    <property type="entry name" value="AAA+ ATPASE DOMAIN-CONTAINING PROTEIN"/>
    <property type="match status" value="1"/>
</dbReference>
<dbReference type="EMBL" id="OX459123">
    <property type="protein sequence ID" value="CAI9108351.1"/>
    <property type="molecule type" value="Genomic_DNA"/>
</dbReference>
<feature type="domain" description="NB-ARC" evidence="12">
    <location>
        <begin position="400"/>
        <end position="567"/>
    </location>
</feature>